<sequence length="232" mass="24861">MSLIYALRGGLLGLVLWSAPRAGMAQAAAVPAAATSAPSSPWLLKGGLRLTHLSYSRTATSWRLLMPLSLAAERRVGSRLSWYAQFDADMQLASTSLRRRRAVVGSNTTLPAVALGLGARCYYGRPAGATRQQPGVPELGKYLALEASATLSQAGTSATSTTRGAVGNHNTLLVPALYALWGVQNRLRPHLLYDLSAGLGVLAPTRTNAEYYLPRHGWDVGAQVNIRFYLTR</sequence>
<dbReference type="EMBL" id="JABBGH010000002">
    <property type="protein sequence ID" value="NML66088.1"/>
    <property type="molecule type" value="Genomic_DNA"/>
</dbReference>
<dbReference type="RefSeq" id="WP_169531753.1">
    <property type="nucleotide sequence ID" value="NZ_JABBGH010000002.1"/>
</dbReference>
<organism evidence="2 3">
    <name type="scientific">Hymenobacter polaris</name>
    <dbReference type="NCBI Taxonomy" id="2682546"/>
    <lineage>
        <taxon>Bacteria</taxon>
        <taxon>Pseudomonadati</taxon>
        <taxon>Bacteroidota</taxon>
        <taxon>Cytophagia</taxon>
        <taxon>Cytophagales</taxon>
        <taxon>Hymenobacteraceae</taxon>
        <taxon>Hymenobacter</taxon>
    </lineage>
</organism>
<dbReference type="AlphaFoldDB" id="A0A7Y0FMP2"/>
<accession>A0A7Y0FMP2</accession>
<name>A0A7Y0FMP2_9BACT</name>
<keyword evidence="3" id="KW-1185">Reference proteome</keyword>
<proteinExistence type="predicted"/>
<evidence type="ECO:0000256" key="1">
    <source>
        <dbReference type="SAM" id="SignalP"/>
    </source>
</evidence>
<gene>
    <name evidence="2" type="ORF">HHL22_12815</name>
</gene>
<evidence type="ECO:0008006" key="4">
    <source>
        <dbReference type="Google" id="ProtNLM"/>
    </source>
</evidence>
<evidence type="ECO:0000313" key="3">
    <source>
        <dbReference type="Proteomes" id="UP000559626"/>
    </source>
</evidence>
<protein>
    <recommendedName>
        <fullName evidence="4">DUF3575 domain-containing protein</fullName>
    </recommendedName>
</protein>
<feature type="signal peptide" evidence="1">
    <location>
        <begin position="1"/>
        <end position="27"/>
    </location>
</feature>
<dbReference type="Proteomes" id="UP000559626">
    <property type="component" value="Unassembled WGS sequence"/>
</dbReference>
<comment type="caution">
    <text evidence="2">The sequence shown here is derived from an EMBL/GenBank/DDBJ whole genome shotgun (WGS) entry which is preliminary data.</text>
</comment>
<evidence type="ECO:0000313" key="2">
    <source>
        <dbReference type="EMBL" id="NML66088.1"/>
    </source>
</evidence>
<reference evidence="2 3" key="1">
    <citation type="submission" date="2020-04" db="EMBL/GenBank/DDBJ databases">
        <title>Hymenobacter polaris sp. nov., isolated from Arctic soil.</title>
        <authorList>
            <person name="Dahal R.H."/>
        </authorList>
    </citation>
    <scope>NUCLEOTIDE SEQUENCE [LARGE SCALE GENOMIC DNA]</scope>
    <source>
        <strain evidence="2 3">RP-2-7</strain>
    </source>
</reference>
<keyword evidence="1" id="KW-0732">Signal</keyword>
<feature type="chain" id="PRO_5031117636" description="DUF3575 domain-containing protein" evidence="1">
    <location>
        <begin position="28"/>
        <end position="232"/>
    </location>
</feature>